<dbReference type="SUPFAM" id="SSF56655">
    <property type="entry name" value="Carbohydrate phosphatase"/>
    <property type="match status" value="1"/>
</dbReference>
<feature type="binding site" evidence="8">
    <location>
        <position position="212"/>
    </location>
    <ligand>
        <name>Mg(2+)</name>
        <dbReference type="ChEBI" id="CHEBI:18420"/>
        <label>1</label>
        <note>catalytic</note>
    </ligand>
</feature>
<name>A0A520S6C0_9GAMM</name>
<proteinExistence type="inferred from homology"/>
<dbReference type="FunFam" id="3.30.540.10:FF:000003">
    <property type="entry name" value="Inositol-1-monophosphatase"/>
    <property type="match status" value="1"/>
</dbReference>
<organism evidence="10 11">
    <name type="scientific">OM182 bacterium</name>
    <dbReference type="NCBI Taxonomy" id="2510334"/>
    <lineage>
        <taxon>Bacteria</taxon>
        <taxon>Pseudomonadati</taxon>
        <taxon>Pseudomonadota</taxon>
        <taxon>Gammaproteobacteria</taxon>
        <taxon>OMG group</taxon>
        <taxon>OM182 clade</taxon>
    </lineage>
</organism>
<evidence type="ECO:0000313" key="11">
    <source>
        <dbReference type="Proteomes" id="UP000320404"/>
    </source>
</evidence>
<evidence type="ECO:0000256" key="5">
    <source>
        <dbReference type="ARBA" id="ARBA00022801"/>
    </source>
</evidence>
<sequence length="264" mass="29223">MTELMEFTQAVAREAGGLIVLEREQADLTHDYKGGTELVTNADIMADELIRSRIEQQFPAHLILSEESSPELQRVWKSDASVWIVDPIDGTVNYAHGHIQSAVSIAYCVDAQISLGVVYNPFTDEMFCAELGKGATLNGETIRVAQEAELSRTIIATGFPYIKEGIDEMVERVRNILHNCADIRRLGSAALDICWLAAGRLDGYYESLSLWDFAAARLIAKEAGAQCGHFGPVPEDIDPQFYNKNLLIANPALYPKLLELIRIP</sequence>
<dbReference type="GO" id="GO:0007165">
    <property type="term" value="P:signal transduction"/>
    <property type="evidence" value="ECO:0007669"/>
    <property type="project" value="TreeGrafter"/>
</dbReference>
<feature type="binding site" evidence="8">
    <location>
        <position position="89"/>
    </location>
    <ligand>
        <name>Mg(2+)</name>
        <dbReference type="ChEBI" id="CHEBI:18420"/>
        <label>1</label>
        <note>catalytic</note>
    </ligand>
</feature>
<dbReference type="InterPro" id="IPR000760">
    <property type="entry name" value="Inositol_monophosphatase-like"/>
</dbReference>
<dbReference type="PANTHER" id="PTHR20854">
    <property type="entry name" value="INOSITOL MONOPHOSPHATASE"/>
    <property type="match status" value="1"/>
</dbReference>
<evidence type="ECO:0000256" key="4">
    <source>
        <dbReference type="ARBA" id="ARBA00022723"/>
    </source>
</evidence>
<dbReference type="Proteomes" id="UP000320404">
    <property type="component" value="Unassembled WGS sequence"/>
</dbReference>
<keyword evidence="5 9" id="KW-0378">Hydrolase</keyword>
<dbReference type="EMBL" id="SHAH01000009">
    <property type="protein sequence ID" value="RZO77939.1"/>
    <property type="molecule type" value="Genomic_DNA"/>
</dbReference>
<evidence type="ECO:0000313" key="10">
    <source>
        <dbReference type="EMBL" id="RZO77939.1"/>
    </source>
</evidence>
<protein>
    <recommendedName>
        <fullName evidence="9">Inositol-1-monophosphatase</fullName>
        <ecNumber evidence="9">3.1.3.25</ecNumber>
    </recommendedName>
</protein>
<dbReference type="Gene3D" id="3.30.540.10">
    <property type="entry name" value="Fructose-1,6-Bisphosphatase, subunit A, domain 1"/>
    <property type="match status" value="1"/>
</dbReference>
<dbReference type="GO" id="GO:0008934">
    <property type="term" value="F:inositol monophosphate 1-phosphatase activity"/>
    <property type="evidence" value="ECO:0007669"/>
    <property type="project" value="InterPro"/>
</dbReference>
<comment type="catalytic activity">
    <reaction evidence="1 9">
        <text>a myo-inositol phosphate + H2O = myo-inositol + phosphate</text>
        <dbReference type="Rhea" id="RHEA:24056"/>
        <dbReference type="ChEBI" id="CHEBI:15377"/>
        <dbReference type="ChEBI" id="CHEBI:17268"/>
        <dbReference type="ChEBI" id="CHEBI:43474"/>
        <dbReference type="ChEBI" id="CHEBI:84139"/>
        <dbReference type="EC" id="3.1.3.25"/>
    </reaction>
</comment>
<keyword evidence="6" id="KW-0805">Transcription regulation</keyword>
<dbReference type="PRINTS" id="PR00377">
    <property type="entry name" value="IMPHPHTASES"/>
</dbReference>
<comment type="similarity">
    <text evidence="3 9">Belongs to the inositol monophosphatase superfamily.</text>
</comment>
<evidence type="ECO:0000256" key="6">
    <source>
        <dbReference type="ARBA" id="ARBA00022814"/>
    </source>
</evidence>
<dbReference type="Pfam" id="PF00459">
    <property type="entry name" value="Inositol_P"/>
    <property type="match status" value="1"/>
</dbReference>
<reference evidence="10 11" key="1">
    <citation type="submission" date="2019-02" db="EMBL/GenBank/DDBJ databases">
        <title>Prokaryotic population dynamics and viral predation in marine succession experiment using metagenomics: the confinement effect.</title>
        <authorList>
            <person name="Haro-Moreno J.M."/>
            <person name="Rodriguez-Valera F."/>
            <person name="Lopez-Perez M."/>
        </authorList>
    </citation>
    <scope>NUCLEOTIDE SEQUENCE [LARGE SCALE GENOMIC DNA]</scope>
    <source>
        <strain evidence="10">MED-G158</strain>
    </source>
</reference>
<feature type="binding site" evidence="8">
    <location>
        <position position="66"/>
    </location>
    <ligand>
        <name>Mg(2+)</name>
        <dbReference type="ChEBI" id="CHEBI:18420"/>
        <label>1</label>
        <note>catalytic</note>
    </ligand>
</feature>
<dbReference type="EC" id="3.1.3.25" evidence="9"/>
<feature type="binding site" evidence="8">
    <location>
        <position position="88"/>
    </location>
    <ligand>
        <name>Mg(2+)</name>
        <dbReference type="ChEBI" id="CHEBI:18420"/>
        <label>1</label>
        <note>catalytic</note>
    </ligand>
</feature>
<keyword evidence="6" id="KW-0889">Transcription antitermination</keyword>
<dbReference type="PROSITE" id="PS00630">
    <property type="entry name" value="IMP_2"/>
    <property type="match status" value="1"/>
</dbReference>
<accession>A0A520S6C0</accession>
<gene>
    <name evidence="10" type="ORF">EVA69_01300</name>
</gene>
<evidence type="ECO:0000256" key="2">
    <source>
        <dbReference type="ARBA" id="ARBA00001946"/>
    </source>
</evidence>
<evidence type="ECO:0000256" key="9">
    <source>
        <dbReference type="RuleBase" id="RU364068"/>
    </source>
</evidence>
<keyword evidence="7 8" id="KW-0460">Magnesium</keyword>
<dbReference type="Gene3D" id="3.40.190.80">
    <property type="match status" value="1"/>
</dbReference>
<dbReference type="CDD" id="cd01639">
    <property type="entry name" value="IMPase"/>
    <property type="match status" value="1"/>
</dbReference>
<dbReference type="PROSITE" id="PS00629">
    <property type="entry name" value="IMP_1"/>
    <property type="match status" value="1"/>
</dbReference>
<keyword evidence="4 8" id="KW-0479">Metal-binding</keyword>
<dbReference type="PANTHER" id="PTHR20854:SF4">
    <property type="entry name" value="INOSITOL-1-MONOPHOSPHATASE-RELATED"/>
    <property type="match status" value="1"/>
</dbReference>
<comment type="caution">
    <text evidence="10">The sequence shown here is derived from an EMBL/GenBank/DDBJ whole genome shotgun (WGS) entry which is preliminary data.</text>
</comment>
<dbReference type="InterPro" id="IPR020550">
    <property type="entry name" value="Inositol_monophosphatase_CS"/>
</dbReference>
<dbReference type="GO" id="GO:0046872">
    <property type="term" value="F:metal ion binding"/>
    <property type="evidence" value="ECO:0007669"/>
    <property type="project" value="UniProtKB-KW"/>
</dbReference>
<dbReference type="InterPro" id="IPR033942">
    <property type="entry name" value="IMPase"/>
</dbReference>
<dbReference type="GO" id="GO:0046854">
    <property type="term" value="P:phosphatidylinositol phosphate biosynthetic process"/>
    <property type="evidence" value="ECO:0007669"/>
    <property type="project" value="InterPro"/>
</dbReference>
<dbReference type="GO" id="GO:0031564">
    <property type="term" value="P:transcription antitermination"/>
    <property type="evidence" value="ECO:0007669"/>
    <property type="project" value="UniProtKB-KW"/>
</dbReference>
<keyword evidence="6" id="KW-0804">Transcription</keyword>
<evidence type="ECO:0000256" key="1">
    <source>
        <dbReference type="ARBA" id="ARBA00001033"/>
    </source>
</evidence>
<dbReference type="GO" id="GO:0006020">
    <property type="term" value="P:inositol metabolic process"/>
    <property type="evidence" value="ECO:0007669"/>
    <property type="project" value="TreeGrafter"/>
</dbReference>
<comment type="cofactor">
    <cofactor evidence="2 8 9">
        <name>Mg(2+)</name>
        <dbReference type="ChEBI" id="CHEBI:18420"/>
    </cofactor>
</comment>
<evidence type="ECO:0000256" key="8">
    <source>
        <dbReference type="PIRSR" id="PIRSR600760-2"/>
    </source>
</evidence>
<dbReference type="InterPro" id="IPR020583">
    <property type="entry name" value="Inositol_monoP_metal-BS"/>
</dbReference>
<dbReference type="AlphaFoldDB" id="A0A520S6C0"/>
<feature type="binding site" evidence="8">
    <location>
        <position position="86"/>
    </location>
    <ligand>
        <name>Mg(2+)</name>
        <dbReference type="ChEBI" id="CHEBI:18420"/>
        <label>1</label>
        <note>catalytic</note>
    </ligand>
</feature>
<evidence type="ECO:0000256" key="7">
    <source>
        <dbReference type="ARBA" id="ARBA00022842"/>
    </source>
</evidence>
<evidence type="ECO:0000256" key="3">
    <source>
        <dbReference type="ARBA" id="ARBA00009759"/>
    </source>
</evidence>